<dbReference type="Proteomes" id="UP000790347">
    <property type="component" value="Unassembled WGS sequence"/>
</dbReference>
<dbReference type="PRINTS" id="PR00252">
    <property type="entry name" value="NRIONCHANNEL"/>
</dbReference>
<keyword evidence="5" id="KW-1185">Reference proteome</keyword>
<keyword evidence="2" id="KW-0732">Signal</keyword>
<dbReference type="Pfam" id="PF02931">
    <property type="entry name" value="Neur_chan_LBD"/>
    <property type="match status" value="1"/>
</dbReference>
<dbReference type="InterPro" id="IPR006202">
    <property type="entry name" value="Neur_chan_lig-bd"/>
</dbReference>
<feature type="transmembrane region" description="Helical" evidence="1">
    <location>
        <begin position="409"/>
        <end position="430"/>
    </location>
</feature>
<feature type="signal peptide" evidence="2">
    <location>
        <begin position="1"/>
        <end position="38"/>
    </location>
</feature>
<feature type="transmembrane region" description="Helical" evidence="1">
    <location>
        <begin position="325"/>
        <end position="347"/>
    </location>
</feature>
<gene>
    <name evidence="4" type="primary">nAChRb1_1</name>
    <name evidence="4" type="ORF">DERF_004765</name>
</gene>
<dbReference type="GO" id="GO:0004888">
    <property type="term" value="F:transmembrane signaling receptor activity"/>
    <property type="evidence" value="ECO:0007669"/>
    <property type="project" value="InterPro"/>
</dbReference>
<dbReference type="GO" id="GO:0016020">
    <property type="term" value="C:membrane"/>
    <property type="evidence" value="ECO:0007669"/>
    <property type="project" value="InterPro"/>
</dbReference>
<evidence type="ECO:0000313" key="4">
    <source>
        <dbReference type="EMBL" id="KAH9521087.1"/>
    </source>
</evidence>
<dbReference type="FunFam" id="2.70.170.10:FF:000028">
    <property type="entry name" value="AcetylCholine Receptor"/>
    <property type="match status" value="1"/>
</dbReference>
<evidence type="ECO:0000313" key="5">
    <source>
        <dbReference type="Proteomes" id="UP000790347"/>
    </source>
</evidence>
<evidence type="ECO:0000256" key="1">
    <source>
        <dbReference type="SAM" id="Phobius"/>
    </source>
</evidence>
<organism evidence="4 5">
    <name type="scientific">Dermatophagoides farinae</name>
    <name type="common">American house dust mite</name>
    <dbReference type="NCBI Taxonomy" id="6954"/>
    <lineage>
        <taxon>Eukaryota</taxon>
        <taxon>Metazoa</taxon>
        <taxon>Ecdysozoa</taxon>
        <taxon>Arthropoda</taxon>
        <taxon>Chelicerata</taxon>
        <taxon>Arachnida</taxon>
        <taxon>Acari</taxon>
        <taxon>Acariformes</taxon>
        <taxon>Sarcoptiformes</taxon>
        <taxon>Astigmata</taxon>
        <taxon>Psoroptidia</taxon>
        <taxon>Analgoidea</taxon>
        <taxon>Pyroglyphidae</taxon>
        <taxon>Dermatophagoidinae</taxon>
        <taxon>Dermatophagoides</taxon>
    </lineage>
</organism>
<dbReference type="EMBL" id="ASGP02000002">
    <property type="protein sequence ID" value="KAH9521087.1"/>
    <property type="molecule type" value="Genomic_DNA"/>
</dbReference>
<comment type="caution">
    <text evidence="4">The sequence shown here is derived from an EMBL/GenBank/DDBJ whole genome shotgun (WGS) entry which is preliminary data.</text>
</comment>
<dbReference type="SUPFAM" id="SSF63712">
    <property type="entry name" value="Nicotinic receptor ligand binding domain-like"/>
    <property type="match status" value="1"/>
</dbReference>
<name>A0A922I3Z4_DERFA</name>
<feature type="transmembrane region" description="Helical" evidence="1">
    <location>
        <begin position="295"/>
        <end position="319"/>
    </location>
</feature>
<proteinExistence type="predicted"/>
<sequence>MTCCFCFCRRCLKNFKMSTLLLLSSLFTLLIFNHPIDCDDSSIEIRNHIVELRKELFKNRGYDIMTRPVKNYTHPVNVSIYLDINYIKNLDIQTNMLETEGWLRLSWVDENLKWKRSEYGGIEDIRVHVDEVFRPDITIINSADSENIIRSTTHSDLILWFSGDIFWMPALSMKTICEIDLTEWPFDEQTCLFRFASWTYDGDALNLVNVSDKIDLTSFSENSEWDITDSSCEYMVHDTNEGGQFFPEVVFSLNIRRKTSIYRYVVYYPVISVLFLNLMALFLDVRNTLRFHLSTLSFVTLLLVALFLGNKLGFGSLGIPKVIKYIGQMIMMTAFTLLWFAFSVNFIRSTFEIPSIIMRTIEPLQHYLVSKDIESVQLTNNDLENQNSGGGQHNQTLAKHKSNISQSNLIIVQIVDKILFVLFFILIIILHN</sequence>
<evidence type="ECO:0000259" key="3">
    <source>
        <dbReference type="Pfam" id="PF02931"/>
    </source>
</evidence>
<reference evidence="4" key="1">
    <citation type="submission" date="2013-05" db="EMBL/GenBank/DDBJ databases">
        <authorList>
            <person name="Yim A.K.Y."/>
            <person name="Chan T.F."/>
            <person name="Ji K.M."/>
            <person name="Liu X.Y."/>
            <person name="Zhou J.W."/>
            <person name="Li R.Q."/>
            <person name="Yang K.Y."/>
            <person name="Li J."/>
            <person name="Li M."/>
            <person name="Law P.T.W."/>
            <person name="Wu Y.L."/>
            <person name="Cai Z.L."/>
            <person name="Qin H."/>
            <person name="Bao Y."/>
            <person name="Leung R.K.K."/>
            <person name="Ng P.K.S."/>
            <person name="Zou J."/>
            <person name="Zhong X.J."/>
            <person name="Ran P.X."/>
            <person name="Zhong N.S."/>
            <person name="Liu Z.G."/>
            <person name="Tsui S.K.W."/>
        </authorList>
    </citation>
    <scope>NUCLEOTIDE SEQUENCE</scope>
    <source>
        <strain evidence="4">Derf</strain>
        <tissue evidence="4">Whole organism</tissue>
    </source>
</reference>
<dbReference type="PANTHER" id="PTHR18945">
    <property type="entry name" value="NEUROTRANSMITTER GATED ION CHANNEL"/>
    <property type="match status" value="1"/>
</dbReference>
<evidence type="ECO:0000256" key="2">
    <source>
        <dbReference type="SAM" id="SignalP"/>
    </source>
</evidence>
<feature type="transmembrane region" description="Helical" evidence="1">
    <location>
        <begin position="261"/>
        <end position="283"/>
    </location>
</feature>
<feature type="domain" description="Neurotransmitter-gated ion-channel ligand-binding" evidence="3">
    <location>
        <begin position="52"/>
        <end position="259"/>
    </location>
</feature>
<dbReference type="AlphaFoldDB" id="A0A922I3Z4"/>
<keyword evidence="1" id="KW-0472">Membrane</keyword>
<accession>A0A922I3Z4</accession>
<keyword evidence="1" id="KW-0812">Transmembrane</keyword>
<keyword evidence="1" id="KW-1133">Transmembrane helix</keyword>
<dbReference type="InterPro" id="IPR036734">
    <property type="entry name" value="Neur_chan_lig-bd_sf"/>
</dbReference>
<dbReference type="Gene3D" id="2.70.170.10">
    <property type="entry name" value="Neurotransmitter-gated ion-channel ligand-binding domain"/>
    <property type="match status" value="1"/>
</dbReference>
<dbReference type="InterPro" id="IPR006201">
    <property type="entry name" value="Neur_channel"/>
</dbReference>
<feature type="chain" id="PRO_5037553378" evidence="2">
    <location>
        <begin position="39"/>
        <end position="432"/>
    </location>
</feature>
<dbReference type="GO" id="GO:0005230">
    <property type="term" value="F:extracellular ligand-gated monoatomic ion channel activity"/>
    <property type="evidence" value="ECO:0007669"/>
    <property type="project" value="InterPro"/>
</dbReference>
<protein>
    <submittedName>
        <fullName evidence="4">Acetylcholine-activated cation-selective channel</fullName>
    </submittedName>
</protein>
<reference evidence="4" key="2">
    <citation type="journal article" date="2022" name="Res Sq">
        <title>Comparative Genomics Reveals Insights into the Divergent Evolution of Astigmatic Mites and Household Pest Adaptations.</title>
        <authorList>
            <person name="Xiong Q."/>
            <person name="Wan A.T.-Y."/>
            <person name="Liu X.-Y."/>
            <person name="Fung C.S.-H."/>
            <person name="Xiao X."/>
            <person name="Malainual N."/>
            <person name="Hou J."/>
            <person name="Wang L."/>
            <person name="Wang M."/>
            <person name="Yang K."/>
            <person name="Cui Y."/>
            <person name="Leung E."/>
            <person name="Nong W."/>
            <person name="Shin S.-K."/>
            <person name="Au S."/>
            <person name="Jeong K.Y."/>
            <person name="Chew F.T."/>
            <person name="Hui J."/>
            <person name="Leung T.F."/>
            <person name="Tungtrongchitr A."/>
            <person name="Zhong N."/>
            <person name="Liu Z."/>
            <person name="Tsui S."/>
        </authorList>
    </citation>
    <scope>NUCLEOTIDE SEQUENCE</scope>
    <source>
        <strain evidence="4">Derf</strain>
        <tissue evidence="4">Whole organism</tissue>
    </source>
</reference>
<dbReference type="CDD" id="cd18997">
    <property type="entry name" value="LGIC_ECD_nAChR"/>
    <property type="match status" value="1"/>
</dbReference>